<dbReference type="InterPro" id="IPR051328">
    <property type="entry name" value="T7SS_ABC-Transporter"/>
</dbReference>
<comment type="subcellular location">
    <subcellularLocation>
        <location evidence="1">Membrane</location>
        <topology evidence="1">Multi-pass membrane protein</topology>
    </subcellularLocation>
</comment>
<dbReference type="PANTHER" id="PTHR43077:SF5">
    <property type="entry name" value="PHAGE INFECTION PROTEIN"/>
    <property type="match status" value="1"/>
</dbReference>
<keyword evidence="9" id="KW-1185">Reference proteome</keyword>
<dbReference type="Pfam" id="PF12698">
    <property type="entry name" value="ABC2_membrane_3"/>
    <property type="match status" value="1"/>
</dbReference>
<gene>
    <name evidence="8" type="ORF">GCM10010423_59950</name>
</gene>
<dbReference type="InterPro" id="IPR023908">
    <property type="entry name" value="xxxLxxG_rpt"/>
</dbReference>
<keyword evidence="2 6" id="KW-0812">Transmembrane</keyword>
<feature type="transmembrane region" description="Helical" evidence="6">
    <location>
        <begin position="21"/>
        <end position="43"/>
    </location>
</feature>
<evidence type="ECO:0000259" key="7">
    <source>
        <dbReference type="Pfam" id="PF12698"/>
    </source>
</evidence>
<reference evidence="9" key="1">
    <citation type="journal article" date="2019" name="Int. J. Syst. Evol. Microbiol.">
        <title>The Global Catalogue of Microorganisms (GCM) 10K type strain sequencing project: providing services to taxonomists for standard genome sequencing and annotation.</title>
        <authorList>
            <consortium name="The Broad Institute Genomics Platform"/>
            <consortium name="The Broad Institute Genome Sequencing Center for Infectious Disease"/>
            <person name="Wu L."/>
            <person name="Ma J."/>
        </authorList>
    </citation>
    <scope>NUCLEOTIDE SEQUENCE [LARGE SCALE GENOMIC DNA]</scope>
    <source>
        <strain evidence="9">JCM 6924</strain>
    </source>
</reference>
<dbReference type="PANTHER" id="PTHR43077">
    <property type="entry name" value="TRANSPORT PERMEASE YVFS-RELATED"/>
    <property type="match status" value="1"/>
</dbReference>
<dbReference type="NCBIfam" id="TIGR03057">
    <property type="entry name" value="xxxLxxG_by_4"/>
    <property type="match status" value="1"/>
</dbReference>
<keyword evidence="4 6" id="KW-0472">Membrane</keyword>
<feature type="coiled-coil region" evidence="5">
    <location>
        <begin position="351"/>
        <end position="378"/>
    </location>
</feature>
<dbReference type="Proteomes" id="UP001501095">
    <property type="component" value="Unassembled WGS sequence"/>
</dbReference>
<feature type="transmembrane region" description="Helical" evidence="6">
    <location>
        <begin position="601"/>
        <end position="620"/>
    </location>
</feature>
<feature type="transmembrane region" description="Helical" evidence="6">
    <location>
        <begin position="655"/>
        <end position="677"/>
    </location>
</feature>
<evidence type="ECO:0000256" key="2">
    <source>
        <dbReference type="ARBA" id="ARBA00022692"/>
    </source>
</evidence>
<dbReference type="Gene3D" id="1.10.287.950">
    <property type="entry name" value="Methyl-accepting chemotaxis protein"/>
    <property type="match status" value="1"/>
</dbReference>
<feature type="transmembrane region" description="Helical" evidence="6">
    <location>
        <begin position="568"/>
        <end position="589"/>
    </location>
</feature>
<dbReference type="InterPro" id="IPR013525">
    <property type="entry name" value="ABC2_TM"/>
</dbReference>
<organism evidence="8 9">
    <name type="scientific">Streptomyces levis</name>
    <dbReference type="NCBI Taxonomy" id="285566"/>
    <lineage>
        <taxon>Bacteria</taxon>
        <taxon>Bacillati</taxon>
        <taxon>Actinomycetota</taxon>
        <taxon>Actinomycetes</taxon>
        <taxon>Kitasatosporales</taxon>
        <taxon>Streptomycetaceae</taxon>
        <taxon>Streptomyces</taxon>
    </lineage>
</organism>
<keyword evidence="3 6" id="KW-1133">Transmembrane helix</keyword>
<dbReference type="InterPro" id="IPR017501">
    <property type="entry name" value="Phage_infect_YhgE_C"/>
</dbReference>
<dbReference type="EMBL" id="BAAATM010000019">
    <property type="protein sequence ID" value="GAA2551548.1"/>
    <property type="molecule type" value="Genomic_DNA"/>
</dbReference>
<evidence type="ECO:0000256" key="3">
    <source>
        <dbReference type="ARBA" id="ARBA00022989"/>
    </source>
</evidence>
<feature type="transmembrane region" description="Helical" evidence="6">
    <location>
        <begin position="499"/>
        <end position="519"/>
    </location>
</feature>
<proteinExistence type="predicted"/>
<dbReference type="NCBIfam" id="TIGR03062">
    <property type="entry name" value="pip_yhgE_Cterm"/>
    <property type="match status" value="1"/>
</dbReference>
<comment type="caution">
    <text evidence="8">The sequence shown here is derived from an EMBL/GenBank/DDBJ whole genome shotgun (WGS) entry which is preliminary data.</text>
</comment>
<evidence type="ECO:0000256" key="4">
    <source>
        <dbReference type="ARBA" id="ARBA00023136"/>
    </source>
</evidence>
<dbReference type="InterPro" id="IPR017500">
    <property type="entry name" value="Phage_infect_YhgE_N"/>
</dbReference>
<evidence type="ECO:0000256" key="1">
    <source>
        <dbReference type="ARBA" id="ARBA00004141"/>
    </source>
</evidence>
<sequence length="694" mass="73666">MRSPRLAALELRRFGRGKLPRAALVALLVLPLLYGALYLWSFWDPYGRLDRIPVALVNDDKGATADGRRITAGDDITEGLRDSKTFDWREVDAAEARRGVEDGTYYLSLTMPADFSERIASSSGDTPETGALQVHTNDANNYIVGQISRTVFGEVRRAASTKTSRSFLDRIFVSFSDIHGKTVEAAEGADKLKGGIGKAEKGSKDLADGLKDAEDGSGRLATALKKLTKGAGALQDGSQGVADGTQTLADKVNGTAGKVRPFLKGNEKTIGDTAQLVADSSGVIRKHLDALVKRAPTAAKGARAASATLADVHARRCEDPVLPDAACADLKKAEEAAADVTLIADDLNTLIADQDGDLDTLDKNLATLQKQSQALADRAPHLSEDLDDAVKKINKLNDGAARVAAGAKKLHSGLGKAKTGAVDLDEGVGELRTGADDLNGGIYKLVGGSGKLAGGLHDGAERIPDYDKQDRDRRTEVMADPVRLASQDLHKAPNYGTGFAPYFIPLSLWVGAMVAYMLITPMNRRALAAGASAWRIALAGWLPVVAIGVLQTVALMSVLHWAVGLQMVRAAGTVGFLFLVTACFAAIVQWLNARFGAAGRILVLALLMLQLTSAGGTYPVQTSPGFFNALHPFLPMSYVVEALRRLITGGGLEPVWHACVVLTAFTAGALALTAVAARRRQVWTLDRLHPELSL</sequence>
<feature type="transmembrane region" description="Helical" evidence="6">
    <location>
        <begin position="540"/>
        <end position="562"/>
    </location>
</feature>
<evidence type="ECO:0000313" key="8">
    <source>
        <dbReference type="EMBL" id="GAA2551548.1"/>
    </source>
</evidence>
<evidence type="ECO:0000313" key="9">
    <source>
        <dbReference type="Proteomes" id="UP001501095"/>
    </source>
</evidence>
<dbReference type="RefSeq" id="WP_344542233.1">
    <property type="nucleotide sequence ID" value="NZ_BAAATM010000019.1"/>
</dbReference>
<evidence type="ECO:0000256" key="6">
    <source>
        <dbReference type="SAM" id="Phobius"/>
    </source>
</evidence>
<feature type="domain" description="ABC-2 type transporter transmembrane" evidence="7">
    <location>
        <begin position="490"/>
        <end position="674"/>
    </location>
</feature>
<protein>
    <submittedName>
        <fullName evidence="8">YhgE/Pip domain-containing protein</fullName>
    </submittedName>
</protein>
<dbReference type="Gene3D" id="3.40.1710.10">
    <property type="entry name" value="abc type-2 transporter like domain"/>
    <property type="match status" value="1"/>
</dbReference>
<keyword evidence="5" id="KW-0175">Coiled coil</keyword>
<evidence type="ECO:0000256" key="5">
    <source>
        <dbReference type="SAM" id="Coils"/>
    </source>
</evidence>
<name>A0ABP6BAB1_9ACTN</name>
<dbReference type="NCBIfam" id="TIGR03061">
    <property type="entry name" value="pip_yhgE_Nterm"/>
    <property type="match status" value="1"/>
</dbReference>
<accession>A0ABP6BAB1</accession>